<dbReference type="Pfam" id="PF13193">
    <property type="entry name" value="AMP-binding_C"/>
    <property type="match status" value="1"/>
</dbReference>
<keyword evidence="4" id="KW-1185">Reference proteome</keyword>
<reference evidence="3 4" key="1">
    <citation type="submission" date="2024-09" db="EMBL/GenBank/DDBJ databases">
        <title>Rethinking Asexuality: The Enigmatic Case of Functional Sexual Genes in Lepraria (Stereocaulaceae).</title>
        <authorList>
            <person name="Doellman M."/>
            <person name="Sun Y."/>
            <person name="Barcenas-Pena A."/>
            <person name="Lumbsch H.T."/>
            <person name="Grewe F."/>
        </authorList>
    </citation>
    <scope>NUCLEOTIDE SEQUENCE [LARGE SCALE GENOMIC DNA]</scope>
    <source>
        <strain evidence="3 4">Mercado 3170</strain>
    </source>
</reference>
<evidence type="ECO:0008006" key="5">
    <source>
        <dbReference type="Google" id="ProtNLM"/>
    </source>
</evidence>
<feature type="domain" description="AMP-binding enzyme C-terminal" evidence="2">
    <location>
        <begin position="452"/>
        <end position="532"/>
    </location>
</feature>
<dbReference type="SUPFAM" id="SSF56801">
    <property type="entry name" value="Acetyl-CoA synthetase-like"/>
    <property type="match status" value="1"/>
</dbReference>
<proteinExistence type="predicted"/>
<evidence type="ECO:0000259" key="1">
    <source>
        <dbReference type="Pfam" id="PF00501"/>
    </source>
</evidence>
<dbReference type="InterPro" id="IPR025110">
    <property type="entry name" value="AMP-bd_C"/>
</dbReference>
<dbReference type="InterPro" id="IPR042099">
    <property type="entry name" value="ANL_N_sf"/>
</dbReference>
<dbReference type="PANTHER" id="PTHR24096">
    <property type="entry name" value="LONG-CHAIN-FATTY-ACID--COA LIGASE"/>
    <property type="match status" value="1"/>
</dbReference>
<organism evidence="3 4">
    <name type="scientific">Stereocaulon virgatum</name>
    <dbReference type="NCBI Taxonomy" id="373712"/>
    <lineage>
        <taxon>Eukaryota</taxon>
        <taxon>Fungi</taxon>
        <taxon>Dikarya</taxon>
        <taxon>Ascomycota</taxon>
        <taxon>Pezizomycotina</taxon>
        <taxon>Lecanoromycetes</taxon>
        <taxon>OSLEUM clade</taxon>
        <taxon>Lecanoromycetidae</taxon>
        <taxon>Lecanorales</taxon>
        <taxon>Lecanorineae</taxon>
        <taxon>Stereocaulaceae</taxon>
        <taxon>Stereocaulon</taxon>
    </lineage>
</organism>
<name>A0ABR3ZU06_9LECA</name>
<sequence>MVIRSPYPNINIPEVDILTFLFGAGEDLPEDPLWINATDASLYLSQHTALQWIKRLAIGLDTLGVKKGDVVMIVTPNHIFVSVAYLGTVGSGRVFSGANPSYTADEMSYQMQDLDARIVLVHPSLLDTARKAAKTANISHDRLYIFSDVEHQPVDGIRDWRSMLGTPKEASYYSWPRVSGEAAKSQIATVNYSSGTTGLPKGVKITHSNLIANVEQSAFAASVERPGIRPDFEERWIGLLPLYHAYGQLSSILMAVKTETPVYVMATFIYEDFLRVIETHRITELQVAPPILVLLNKHPATSEYDLSSVRQISCGAAPLSASLQNRVQERTGAVIRQGWGMTELTCAGIVIPTGLSDETGSVGCLLSNSQAMLVDENGKEVATGERGELYIRGPQVSPGYWKNDRASKETMLEGGWLRTGDVAIANEKGWFWIVDRLKELIKVSGLQVAPAELEALLLTHPSIADAGVVGISDTFSSQEKPRAYVLPKSIDPARPGVSAEEIEKWVRGKVARHKWLSGGVVFSVVPKSAAGKIQRKVLREWARGDAKSGKAKL</sequence>
<dbReference type="PROSITE" id="PS00455">
    <property type="entry name" value="AMP_BINDING"/>
    <property type="match status" value="1"/>
</dbReference>
<dbReference type="InterPro" id="IPR020845">
    <property type="entry name" value="AMP-binding_CS"/>
</dbReference>
<dbReference type="Gene3D" id="3.30.300.30">
    <property type="match status" value="1"/>
</dbReference>
<evidence type="ECO:0000259" key="2">
    <source>
        <dbReference type="Pfam" id="PF13193"/>
    </source>
</evidence>
<evidence type="ECO:0000313" key="3">
    <source>
        <dbReference type="EMBL" id="KAL2036688.1"/>
    </source>
</evidence>
<dbReference type="InterPro" id="IPR000873">
    <property type="entry name" value="AMP-dep_synth/lig_dom"/>
</dbReference>
<evidence type="ECO:0000313" key="4">
    <source>
        <dbReference type="Proteomes" id="UP001590950"/>
    </source>
</evidence>
<protein>
    <recommendedName>
        <fullName evidence="5">Acetyl-CoA synthetase-like protein</fullName>
    </recommendedName>
</protein>
<dbReference type="EMBL" id="JBEFKJ010000054">
    <property type="protein sequence ID" value="KAL2036688.1"/>
    <property type="molecule type" value="Genomic_DNA"/>
</dbReference>
<comment type="caution">
    <text evidence="3">The sequence shown here is derived from an EMBL/GenBank/DDBJ whole genome shotgun (WGS) entry which is preliminary data.</text>
</comment>
<dbReference type="CDD" id="cd05911">
    <property type="entry name" value="Firefly_Luc_like"/>
    <property type="match status" value="1"/>
</dbReference>
<gene>
    <name evidence="3" type="ORF">N7G274_010559</name>
</gene>
<dbReference type="Proteomes" id="UP001590950">
    <property type="component" value="Unassembled WGS sequence"/>
</dbReference>
<accession>A0ABR3ZU06</accession>
<feature type="domain" description="AMP-dependent synthetase/ligase" evidence="1">
    <location>
        <begin position="50"/>
        <end position="401"/>
    </location>
</feature>
<dbReference type="InterPro" id="IPR045851">
    <property type="entry name" value="AMP-bd_C_sf"/>
</dbReference>
<dbReference type="Gene3D" id="3.40.50.12780">
    <property type="entry name" value="N-terminal domain of ligase-like"/>
    <property type="match status" value="1"/>
</dbReference>
<dbReference type="Pfam" id="PF00501">
    <property type="entry name" value="AMP-binding"/>
    <property type="match status" value="1"/>
</dbReference>
<dbReference type="PANTHER" id="PTHR24096:SF194">
    <property type="entry name" value="AMP-DEPENDENT SYNTHETASE_LIGASE DOMAIN-CONTAINING PROTEIN"/>
    <property type="match status" value="1"/>
</dbReference>